<dbReference type="PROSITE" id="PS50600">
    <property type="entry name" value="ULP_PROTEASE"/>
    <property type="match status" value="1"/>
</dbReference>
<evidence type="ECO:0000256" key="3">
    <source>
        <dbReference type="ARBA" id="ARBA00022801"/>
    </source>
</evidence>
<keyword evidence="5" id="KW-0175">Coiled coil</keyword>
<dbReference type="PANTHER" id="PTHR12606:SF141">
    <property type="entry name" value="GH15225P-RELATED"/>
    <property type="match status" value="1"/>
</dbReference>
<gene>
    <name evidence="7" type="ORF">KSP40_PGU014031</name>
</gene>
<evidence type="ECO:0000256" key="4">
    <source>
        <dbReference type="ARBA" id="ARBA00022807"/>
    </source>
</evidence>
<evidence type="ECO:0000313" key="8">
    <source>
        <dbReference type="Proteomes" id="UP001412067"/>
    </source>
</evidence>
<organism evidence="7 8">
    <name type="scientific">Platanthera guangdongensis</name>
    <dbReference type="NCBI Taxonomy" id="2320717"/>
    <lineage>
        <taxon>Eukaryota</taxon>
        <taxon>Viridiplantae</taxon>
        <taxon>Streptophyta</taxon>
        <taxon>Embryophyta</taxon>
        <taxon>Tracheophyta</taxon>
        <taxon>Spermatophyta</taxon>
        <taxon>Magnoliopsida</taxon>
        <taxon>Liliopsida</taxon>
        <taxon>Asparagales</taxon>
        <taxon>Orchidaceae</taxon>
        <taxon>Orchidoideae</taxon>
        <taxon>Orchideae</taxon>
        <taxon>Orchidinae</taxon>
        <taxon>Platanthera</taxon>
    </lineage>
</organism>
<evidence type="ECO:0000256" key="1">
    <source>
        <dbReference type="ARBA" id="ARBA00005234"/>
    </source>
</evidence>
<dbReference type="Gene3D" id="3.40.395.10">
    <property type="entry name" value="Adenoviral Proteinase, Chain A"/>
    <property type="match status" value="1"/>
</dbReference>
<dbReference type="InterPro" id="IPR038765">
    <property type="entry name" value="Papain-like_cys_pep_sf"/>
</dbReference>
<evidence type="ECO:0000259" key="6">
    <source>
        <dbReference type="PROSITE" id="PS50600"/>
    </source>
</evidence>
<keyword evidence="4" id="KW-0788">Thiol protease</keyword>
<sequence length="878" mass="100700">MQVEDRLGQSEGQSPWPLSRCLLHASEGGHLPDFLSRFPLREMFPANSQSGFTPYVWATGEQAVSKHTKGASSVTSGGVRRVDRPSTWLHLTILAFFILKGGPEVRRASQSANSTVKDLLSSLAVSMQVYISFGSRRTLAQCGRLMARRGSLRTTVLGQRKNIMEDFSNGNPKHKVKNVPIRAKRKRLRCRCFSSRFSKKIESWQIDFRGWELLGGTPFGCIIKAIPKLYMNVEILEILLSSWDEDQCGFVIGGNIIPFTADDIALITGLPNRGDKVLRKNVGFNGDTNYGRRGRSLKGLEKSLDNAVQIFKSSPNSENDRCFVQLMILYLWGSVLFPTSRIVPAYLFYYVQNLEAIGNYNWADAIHSFLVKEIKKNNEGKRVADRYISGLCLAVNVWFFEHVDFSVDTSVDSRPSDPDVSYHIPQEIDDLELVSRDNECHMRSRIVGGSDDALRGDPSQAKNLENIESDIQGGYERTNERGRHAEEGNNRRKDIDSDIKHLAEDFNKQSERVSLLERKLVKLERLLVSKGWEIEEEIVDIDDLTEHKVGKGDEEVHDVKIDGKPCIESLTRFRREDVDILVNVDDYASPIKRKKEAKVEPLKYVGRELLTEKEREYLDAFCIKPMPKDEVVFFYWNIAIRRHSMVEYLRGGYTPEEIIDAYARILCESGEMSEDTVASFLYVPPMFLGLYRNKLGSYRTFLNSVDMKSLEKVKFLFLPCLVSTANHWLLLVCDMEKRKWAVYDSLYDPRHREPAKEQVRGFAGALPGVNHWHVAVYYWTLSSWRANLGNLPSDGCYQAEIQIMLLTEYLHQNHEFDIRSWGLEYRRIYPQQDPGSLDCGVFVMKFIENIIRPRTINFRGTDAQLFRPQIAYKILRHC</sequence>
<keyword evidence="3" id="KW-0378">Hydrolase</keyword>
<feature type="domain" description="Ubiquitin-like protease family profile" evidence="6">
    <location>
        <begin position="638"/>
        <end position="850"/>
    </location>
</feature>
<keyword evidence="2" id="KW-0645">Protease</keyword>
<dbReference type="PANTHER" id="PTHR12606">
    <property type="entry name" value="SENTRIN/SUMO-SPECIFIC PROTEASE"/>
    <property type="match status" value="1"/>
</dbReference>
<reference evidence="7 8" key="1">
    <citation type="journal article" date="2022" name="Nat. Plants">
        <title>Genomes of leafy and leafless Platanthera orchids illuminate the evolution of mycoheterotrophy.</title>
        <authorList>
            <person name="Li M.H."/>
            <person name="Liu K.W."/>
            <person name="Li Z."/>
            <person name="Lu H.C."/>
            <person name="Ye Q.L."/>
            <person name="Zhang D."/>
            <person name="Wang J.Y."/>
            <person name="Li Y.F."/>
            <person name="Zhong Z.M."/>
            <person name="Liu X."/>
            <person name="Yu X."/>
            <person name="Liu D.K."/>
            <person name="Tu X.D."/>
            <person name="Liu B."/>
            <person name="Hao Y."/>
            <person name="Liao X.Y."/>
            <person name="Jiang Y.T."/>
            <person name="Sun W.H."/>
            <person name="Chen J."/>
            <person name="Chen Y.Q."/>
            <person name="Ai Y."/>
            <person name="Zhai J.W."/>
            <person name="Wu S.S."/>
            <person name="Zhou Z."/>
            <person name="Hsiao Y.Y."/>
            <person name="Wu W.L."/>
            <person name="Chen Y.Y."/>
            <person name="Lin Y.F."/>
            <person name="Hsu J.L."/>
            <person name="Li C.Y."/>
            <person name="Wang Z.W."/>
            <person name="Zhao X."/>
            <person name="Zhong W.Y."/>
            <person name="Ma X.K."/>
            <person name="Ma L."/>
            <person name="Huang J."/>
            <person name="Chen G.Z."/>
            <person name="Huang M.Z."/>
            <person name="Huang L."/>
            <person name="Peng D.H."/>
            <person name="Luo Y.B."/>
            <person name="Zou S.Q."/>
            <person name="Chen S.P."/>
            <person name="Lan S."/>
            <person name="Tsai W.C."/>
            <person name="Van de Peer Y."/>
            <person name="Liu Z.J."/>
        </authorList>
    </citation>
    <scope>NUCLEOTIDE SEQUENCE [LARGE SCALE GENOMIC DNA]</scope>
    <source>
        <strain evidence="7">Lor288</strain>
    </source>
</reference>
<keyword evidence="8" id="KW-1185">Reference proteome</keyword>
<proteinExistence type="inferred from homology"/>
<evidence type="ECO:0000256" key="5">
    <source>
        <dbReference type="SAM" id="Coils"/>
    </source>
</evidence>
<accession>A0ABR2MI60</accession>
<comment type="caution">
    <text evidence="7">The sequence shown here is derived from an EMBL/GenBank/DDBJ whole genome shotgun (WGS) entry which is preliminary data.</text>
</comment>
<evidence type="ECO:0000256" key="2">
    <source>
        <dbReference type="ARBA" id="ARBA00022670"/>
    </source>
</evidence>
<evidence type="ECO:0000313" key="7">
    <source>
        <dbReference type="EMBL" id="KAK8963259.1"/>
    </source>
</evidence>
<dbReference type="Pfam" id="PF02902">
    <property type="entry name" value="Peptidase_C48"/>
    <property type="match status" value="2"/>
</dbReference>
<name>A0ABR2MI60_9ASPA</name>
<dbReference type="SUPFAM" id="SSF54001">
    <property type="entry name" value="Cysteine proteinases"/>
    <property type="match status" value="1"/>
</dbReference>
<dbReference type="InterPro" id="IPR003653">
    <property type="entry name" value="Peptidase_C48_C"/>
</dbReference>
<dbReference type="Proteomes" id="UP001412067">
    <property type="component" value="Unassembled WGS sequence"/>
</dbReference>
<dbReference type="EMBL" id="JBBWWR010000007">
    <property type="protein sequence ID" value="KAK8963259.1"/>
    <property type="molecule type" value="Genomic_DNA"/>
</dbReference>
<feature type="coiled-coil region" evidence="5">
    <location>
        <begin position="499"/>
        <end position="526"/>
    </location>
</feature>
<protein>
    <recommendedName>
        <fullName evidence="6">Ubiquitin-like protease family profile domain-containing protein</fullName>
    </recommendedName>
</protein>
<comment type="similarity">
    <text evidence="1">Belongs to the peptidase C48 family.</text>
</comment>